<dbReference type="Proteomes" id="UP000005408">
    <property type="component" value="Unassembled WGS sequence"/>
</dbReference>
<evidence type="ECO:0008006" key="3">
    <source>
        <dbReference type="Google" id="ProtNLM"/>
    </source>
</evidence>
<dbReference type="AlphaFoldDB" id="A0A8W8M347"/>
<evidence type="ECO:0000313" key="2">
    <source>
        <dbReference type="Proteomes" id="UP000005408"/>
    </source>
</evidence>
<accession>A0A8W8M347</accession>
<protein>
    <recommendedName>
        <fullName evidence="3">Heat shock 70 kDa protein 12A</fullName>
    </recommendedName>
</protein>
<dbReference type="InterPro" id="IPR043129">
    <property type="entry name" value="ATPase_NBD"/>
</dbReference>
<dbReference type="EnsemblMetazoa" id="G30962.1">
    <property type="protein sequence ID" value="G30962.1:cds"/>
    <property type="gene ID" value="G30962"/>
</dbReference>
<sequence length="567" mass="64252">MDDARLQNIKETTIYERKDEYIPSKIKENYLIVAAIDFGTTFSGYAYSSRHAFQIDPLNVTMKSWVDPSSSMIYNKTSTCILFTKEKEFSEFGFDAEAKYLDLLHDDDNTSGKAKDWYFFRRFKMALYELQSGDQEVLIEDETGKSLPAMVVFSESLRYLKQSVIDCVSKQLIGIELTDIKWIVTVPAIWSDPAKAFMRKAALEAEIDSKMLTIVLEPEAAATFVKHLPVERRVDGQEGDVFKTFAPGTKYIVVDAGGGTVDIMAHGVREDGHVGELIKATGGNWGSSTVDEEYLDFLKKFIGKTATTCLNLNTPEAFFKASREFEKVKPKIDPESDIKVRVRLPYHISEAYKDAHPGKKLNFEESVLMKREKRIDISFNGEYVRMSSKDAKQLFAESITKIIEHLKHIFEQTNGRDISTIILVGGYAGSLVLTRVIKSAFPGMRLIIPCEAAYSVLHGAVIFGHDPSLIRQRRSKYTYGIEVFEIFDPSKHDENYKYEKNGEFRCDKIFSKLLEVDEMSEADETPDTTACIFIDNDNERSVLTFVEFLQQGNGVCKNTSSDGSKER</sequence>
<dbReference type="SUPFAM" id="SSF53067">
    <property type="entry name" value="Actin-like ATPase domain"/>
    <property type="match status" value="2"/>
</dbReference>
<evidence type="ECO:0000313" key="1">
    <source>
        <dbReference type="EnsemblMetazoa" id="G30962.1:cds"/>
    </source>
</evidence>
<reference evidence="1" key="1">
    <citation type="submission" date="2022-08" db="UniProtKB">
        <authorList>
            <consortium name="EnsemblMetazoa"/>
        </authorList>
    </citation>
    <scope>IDENTIFICATION</scope>
    <source>
        <strain evidence="1">05x7-T-G4-1.051#20</strain>
    </source>
</reference>
<keyword evidence="2" id="KW-1185">Reference proteome</keyword>
<dbReference type="Gene3D" id="3.30.420.40">
    <property type="match status" value="1"/>
</dbReference>
<proteinExistence type="predicted"/>
<dbReference type="CDD" id="cd10229">
    <property type="entry name" value="ASKHA_NBD_HSP70_HSPA12"/>
    <property type="match status" value="1"/>
</dbReference>
<dbReference type="PANTHER" id="PTHR14187:SF5">
    <property type="entry name" value="HEAT SHOCK 70 KDA PROTEIN 12A"/>
    <property type="match status" value="1"/>
</dbReference>
<name>A0A8W8M347_MAGGI</name>
<dbReference type="PANTHER" id="PTHR14187">
    <property type="entry name" value="ALPHA KINASE/ELONGATION FACTOR 2 KINASE"/>
    <property type="match status" value="1"/>
</dbReference>
<organism evidence="1 2">
    <name type="scientific">Magallana gigas</name>
    <name type="common">Pacific oyster</name>
    <name type="synonym">Crassostrea gigas</name>
    <dbReference type="NCBI Taxonomy" id="29159"/>
    <lineage>
        <taxon>Eukaryota</taxon>
        <taxon>Metazoa</taxon>
        <taxon>Spiralia</taxon>
        <taxon>Lophotrochozoa</taxon>
        <taxon>Mollusca</taxon>
        <taxon>Bivalvia</taxon>
        <taxon>Autobranchia</taxon>
        <taxon>Pteriomorphia</taxon>
        <taxon>Ostreida</taxon>
        <taxon>Ostreoidea</taxon>
        <taxon>Ostreidae</taxon>
        <taxon>Magallana</taxon>
    </lineage>
</organism>